<dbReference type="OrthoDB" id="9787430at2"/>
<dbReference type="PANTHER" id="PTHR35791:SF1">
    <property type="entry name" value="UPF0754 MEMBRANE PROTEIN YHEB"/>
    <property type="match status" value="1"/>
</dbReference>
<organism evidence="7 8">
    <name type="scientific">Abyssicoccus albus</name>
    <dbReference type="NCBI Taxonomy" id="1817405"/>
    <lineage>
        <taxon>Bacteria</taxon>
        <taxon>Bacillati</taxon>
        <taxon>Bacillota</taxon>
        <taxon>Bacilli</taxon>
        <taxon>Bacillales</taxon>
        <taxon>Abyssicoccaceae</taxon>
    </lineage>
</organism>
<evidence type="ECO:0000256" key="5">
    <source>
        <dbReference type="ARBA" id="ARBA00023136"/>
    </source>
</evidence>
<dbReference type="EMBL" id="RKRK01000002">
    <property type="protein sequence ID" value="RPF58344.1"/>
    <property type="molecule type" value="Genomic_DNA"/>
</dbReference>
<feature type="transmembrane region" description="Helical" evidence="6">
    <location>
        <begin position="6"/>
        <end position="30"/>
    </location>
</feature>
<evidence type="ECO:0000313" key="8">
    <source>
        <dbReference type="Proteomes" id="UP000277108"/>
    </source>
</evidence>
<dbReference type="AlphaFoldDB" id="A0A3N5BKD2"/>
<dbReference type="PANTHER" id="PTHR35791">
    <property type="entry name" value="UPF0754 MEMBRANE PROTEIN YHEB"/>
    <property type="match status" value="1"/>
</dbReference>
<gene>
    <name evidence="7" type="ORF">EDD62_0990</name>
</gene>
<protein>
    <submittedName>
        <fullName evidence="7">Uncharacterized membrane protein YheB (UPF0754 family)</fullName>
    </submittedName>
</protein>
<proteinExistence type="inferred from homology"/>
<reference evidence="7 8" key="1">
    <citation type="submission" date="2018-11" db="EMBL/GenBank/DDBJ databases">
        <title>Genomic Encyclopedia of Type Strains, Phase IV (KMG-IV): sequencing the most valuable type-strain genomes for metagenomic binning, comparative biology and taxonomic classification.</title>
        <authorList>
            <person name="Goeker M."/>
        </authorList>
    </citation>
    <scope>NUCLEOTIDE SEQUENCE [LARGE SCALE GENOMIC DNA]</scope>
    <source>
        <strain evidence="7 8">DSM 29158</strain>
    </source>
</reference>
<keyword evidence="4 6" id="KW-1133">Transmembrane helix</keyword>
<dbReference type="GO" id="GO:0012505">
    <property type="term" value="C:endomembrane system"/>
    <property type="evidence" value="ECO:0007669"/>
    <property type="project" value="UniProtKB-SubCell"/>
</dbReference>
<sequence length="376" mass="43396">MKIILIIIFMACVGGLIGGVTNMIAIKMLFRPYKPIYIFNKKLPFTPGVIPSRRNHLSQQLGEMVSSHLLTKDVFQSKLNAPSTIHWISEWIDSQLERLLLSERSIHDILLNFHPKPDEWFNTHILQTIDKHFVKLLTDYEDKPLKNVIPTLFKVRIDDGVSEINPLIRQKLIDYLKSSRALDDFTMMIDKFIQTKGRLARSIYLVMTKEDLAKKVILELIKLINDDDFIQKLDDQIQLTYNELLDHPIGYYADKLNLYDIFKEGSEHLLHSDRVQSIYHKPLKDVSQSFVSTIRNAGTDNISKRIVITASTHLPTIVDNMDIKQMVKDQIDSFDLNYIETLVMDVARNELKMITRLGFILGCFIGIIQGLIAIMV</sequence>
<evidence type="ECO:0000256" key="3">
    <source>
        <dbReference type="ARBA" id="ARBA00022692"/>
    </source>
</evidence>
<dbReference type="InterPro" id="IPR007383">
    <property type="entry name" value="DUF445"/>
</dbReference>
<keyword evidence="8" id="KW-1185">Reference proteome</keyword>
<dbReference type="Proteomes" id="UP000277108">
    <property type="component" value="Unassembled WGS sequence"/>
</dbReference>
<feature type="transmembrane region" description="Helical" evidence="6">
    <location>
        <begin position="357"/>
        <end position="375"/>
    </location>
</feature>
<keyword evidence="5 6" id="KW-0472">Membrane</keyword>
<keyword evidence="3 6" id="KW-0812">Transmembrane</keyword>
<name>A0A3N5BKD2_9BACL</name>
<dbReference type="RefSeq" id="WP_123807754.1">
    <property type="nucleotide sequence ID" value="NZ_RKRK01000002.1"/>
</dbReference>
<evidence type="ECO:0000256" key="6">
    <source>
        <dbReference type="SAM" id="Phobius"/>
    </source>
</evidence>
<comment type="similarity">
    <text evidence="2">Belongs to the UPF0754 family.</text>
</comment>
<evidence type="ECO:0000256" key="4">
    <source>
        <dbReference type="ARBA" id="ARBA00022989"/>
    </source>
</evidence>
<evidence type="ECO:0000256" key="1">
    <source>
        <dbReference type="ARBA" id="ARBA00004308"/>
    </source>
</evidence>
<accession>A0A3N5BKD2</accession>
<evidence type="ECO:0000313" key="7">
    <source>
        <dbReference type="EMBL" id="RPF58344.1"/>
    </source>
</evidence>
<dbReference type="Pfam" id="PF04286">
    <property type="entry name" value="DUF445"/>
    <property type="match status" value="1"/>
</dbReference>
<evidence type="ECO:0000256" key="2">
    <source>
        <dbReference type="ARBA" id="ARBA00008053"/>
    </source>
</evidence>
<comment type="caution">
    <text evidence="7">The sequence shown here is derived from an EMBL/GenBank/DDBJ whole genome shotgun (WGS) entry which is preliminary data.</text>
</comment>
<comment type="subcellular location">
    <subcellularLocation>
        <location evidence="1">Endomembrane system</location>
    </subcellularLocation>
</comment>